<reference evidence="2 3" key="1">
    <citation type="journal article" date="2009" name="Int. J. Syst. Evol. Microbiol.">
        <title>Paenibacillus contaminans sp. nov., isolated from a contaminated laboratory plate.</title>
        <authorList>
            <person name="Chou J.H."/>
            <person name="Lee J.H."/>
            <person name="Lin M.C."/>
            <person name="Chang P.S."/>
            <person name="Arun A.B."/>
            <person name="Young C.C."/>
            <person name="Chen W.M."/>
        </authorList>
    </citation>
    <scope>NUCLEOTIDE SEQUENCE [LARGE SCALE GENOMIC DNA]</scope>
    <source>
        <strain evidence="2 3">CKOBP-6</strain>
    </source>
</reference>
<dbReference type="RefSeq" id="WP_113034778.1">
    <property type="nucleotide sequence ID" value="NZ_QMFB01000024.1"/>
</dbReference>
<dbReference type="SUPFAM" id="SSF53448">
    <property type="entry name" value="Nucleotide-diphospho-sugar transferases"/>
    <property type="match status" value="2"/>
</dbReference>
<proteinExistence type="predicted"/>
<evidence type="ECO:0000259" key="1">
    <source>
        <dbReference type="Pfam" id="PF00535"/>
    </source>
</evidence>
<dbReference type="Proteomes" id="UP000250369">
    <property type="component" value="Unassembled WGS sequence"/>
</dbReference>
<dbReference type="CDD" id="cd02511">
    <property type="entry name" value="Beta4Glucosyltransferase"/>
    <property type="match status" value="1"/>
</dbReference>
<evidence type="ECO:0000313" key="3">
    <source>
        <dbReference type="Proteomes" id="UP000250369"/>
    </source>
</evidence>
<name>A0A329M5S9_9BACL</name>
<dbReference type="PANTHER" id="PTHR43630">
    <property type="entry name" value="POLY-BETA-1,6-N-ACETYL-D-GLUCOSAMINE SYNTHASE"/>
    <property type="match status" value="1"/>
</dbReference>
<keyword evidence="3" id="KW-1185">Reference proteome</keyword>
<sequence>MNISIVVLAQHAKQLESCLAAIGKHTKRPYELIVVNDGGLPEINGLLSQPGAPVCRIVALEQREGVAAGYNRGFAAAAGDRIAFIRDHIQVSEGWLDALSDCMDAHPEAALVGPMTHGVSGIQNASEVPSEAMLAVDRAMRPLLLGKQQSAMPVARLLNILLLADKEAFRQLGGFDERFVLETYEDDDLCYRALLAGFGLYVALDCFVRYSPPLPLFPEDPGRLARQLEANRRTAMEKWGEDVTAALSNWKRDITVSLCMIVKNEEQTLARCLSSVCDLVDEIVILDTGSTDRTKAIARQFDAAIYDFVWEDDFAKARNRAFELATQEYILWLDADDILLPEDRLKFRTLVSALPWQTDAVSMTYNLARDEYGNVTASLRRNRLVRRSCGFRWVGIVHEYLDVYGKFLHSDVCVTHDRQHTNSSRNLQIYERRFAAGELFTPRDQFYFANELFEHGQWERAAEQYECFLAGNEGWVEDKISACGRAAECYRELKDMLRAKQKALQSFSYALPRAENCCRLGMFYLSEGNYADAVWWYKLAAGLTPPADSHAILQHVCWTWLPHLQLCVCYDRLGQYELAYGHNEQAAAFIPDDTRVKGNREYLLTRLST</sequence>
<feature type="domain" description="Glycosyltransferase 2-like" evidence="1">
    <location>
        <begin position="12"/>
        <end position="115"/>
    </location>
</feature>
<dbReference type="Gene3D" id="1.25.40.10">
    <property type="entry name" value="Tetratricopeptide repeat domain"/>
    <property type="match status" value="1"/>
</dbReference>
<dbReference type="Gene3D" id="3.90.550.10">
    <property type="entry name" value="Spore Coat Polysaccharide Biosynthesis Protein SpsA, Chain A"/>
    <property type="match status" value="2"/>
</dbReference>
<dbReference type="InterPro" id="IPR001173">
    <property type="entry name" value="Glyco_trans_2-like"/>
</dbReference>
<dbReference type="OrthoDB" id="9815923at2"/>
<accession>A0A329M5S9</accession>
<organism evidence="2 3">
    <name type="scientific">Paenibacillus contaminans</name>
    <dbReference type="NCBI Taxonomy" id="450362"/>
    <lineage>
        <taxon>Bacteria</taxon>
        <taxon>Bacillati</taxon>
        <taxon>Bacillota</taxon>
        <taxon>Bacilli</taxon>
        <taxon>Bacillales</taxon>
        <taxon>Paenibacillaceae</taxon>
        <taxon>Paenibacillus</taxon>
    </lineage>
</organism>
<dbReference type="AlphaFoldDB" id="A0A329M5S9"/>
<protein>
    <recommendedName>
        <fullName evidence="1">Glycosyltransferase 2-like domain-containing protein</fullName>
    </recommendedName>
</protein>
<gene>
    <name evidence="2" type="ORF">DQG23_30285</name>
</gene>
<feature type="domain" description="Glycosyltransferase 2-like" evidence="1">
    <location>
        <begin position="257"/>
        <end position="344"/>
    </location>
</feature>
<dbReference type="InterPro" id="IPR011990">
    <property type="entry name" value="TPR-like_helical_dom_sf"/>
</dbReference>
<dbReference type="EMBL" id="QMFB01000024">
    <property type="protein sequence ID" value="RAV15294.1"/>
    <property type="molecule type" value="Genomic_DNA"/>
</dbReference>
<evidence type="ECO:0000313" key="2">
    <source>
        <dbReference type="EMBL" id="RAV15294.1"/>
    </source>
</evidence>
<dbReference type="PANTHER" id="PTHR43630:SF2">
    <property type="entry name" value="GLYCOSYLTRANSFERASE"/>
    <property type="match status" value="1"/>
</dbReference>
<dbReference type="SUPFAM" id="SSF48452">
    <property type="entry name" value="TPR-like"/>
    <property type="match status" value="1"/>
</dbReference>
<dbReference type="InterPro" id="IPR029044">
    <property type="entry name" value="Nucleotide-diphossugar_trans"/>
</dbReference>
<comment type="caution">
    <text evidence="2">The sequence shown here is derived from an EMBL/GenBank/DDBJ whole genome shotgun (WGS) entry which is preliminary data.</text>
</comment>
<dbReference type="Pfam" id="PF00535">
    <property type="entry name" value="Glycos_transf_2"/>
    <property type="match status" value="2"/>
</dbReference>